<sequence>MNLSKEERLETINKLIRFISEHGRRFFYSNGTVNLESVNSVAFMKLKNSRIYFVDDYTRREIAVINNYRAWKGFSHGGTLRALILDFAEFIRTGKYTNGNNGYGGLYCPHWGYSDEVQQEIINYAKEIGYLRGAK</sequence>
<gene>
    <name evidence="1" type="ORF">CAI16_05330</name>
</gene>
<protein>
    <submittedName>
        <fullName evidence="1">Uncharacterized protein</fullName>
    </submittedName>
</protein>
<evidence type="ECO:0000313" key="2">
    <source>
        <dbReference type="Proteomes" id="UP000256488"/>
    </source>
</evidence>
<dbReference type="EMBL" id="NFZX01000007">
    <property type="protein sequence ID" value="RFA36215.1"/>
    <property type="molecule type" value="Genomic_DNA"/>
</dbReference>
<name>A0A3E0WW37_9BACI</name>
<comment type="caution">
    <text evidence="1">The sequence shown here is derived from an EMBL/GenBank/DDBJ whole genome shotgun (WGS) entry which is preliminary data.</text>
</comment>
<proteinExistence type="predicted"/>
<dbReference type="Proteomes" id="UP000256488">
    <property type="component" value="Unassembled WGS sequence"/>
</dbReference>
<reference evidence="1 2" key="1">
    <citation type="submission" date="2017-05" db="EMBL/GenBank/DDBJ databases">
        <title>Virgibacillus sp. AK90 isolated from a saltern of Kakinada, India.</title>
        <authorList>
            <person name="Gupta V."/>
            <person name="Sidhu C."/>
            <person name="Korpole S."/>
            <person name="Pinnaka A.K."/>
        </authorList>
    </citation>
    <scope>NUCLEOTIDE SEQUENCE [LARGE SCALE GENOMIC DNA]</scope>
    <source>
        <strain evidence="1 2">AK90</strain>
    </source>
</reference>
<dbReference type="RefSeq" id="WP_116277567.1">
    <property type="nucleotide sequence ID" value="NZ_NFZX01000007.1"/>
</dbReference>
<organism evidence="1 2">
    <name type="scientific">Virgibacillus dokdonensis</name>
    <dbReference type="NCBI Taxonomy" id="302167"/>
    <lineage>
        <taxon>Bacteria</taxon>
        <taxon>Bacillati</taxon>
        <taxon>Bacillota</taxon>
        <taxon>Bacilli</taxon>
        <taxon>Bacillales</taxon>
        <taxon>Bacillaceae</taxon>
        <taxon>Virgibacillus</taxon>
    </lineage>
</organism>
<accession>A0A3E0WW37</accession>
<evidence type="ECO:0000313" key="1">
    <source>
        <dbReference type="EMBL" id="RFA36215.1"/>
    </source>
</evidence>
<dbReference type="AlphaFoldDB" id="A0A3E0WW37"/>